<reference evidence="3" key="1">
    <citation type="submission" date="2020-08" db="EMBL/GenBank/DDBJ databases">
        <title>Genome sequencing and assembly of the red palm weevil Rhynchophorus ferrugineus.</title>
        <authorList>
            <person name="Dias G.B."/>
            <person name="Bergman C.M."/>
            <person name="Manee M."/>
        </authorList>
    </citation>
    <scope>NUCLEOTIDE SEQUENCE</scope>
    <source>
        <strain evidence="3">AA-2017</strain>
        <tissue evidence="3">Whole larva</tissue>
    </source>
</reference>
<feature type="region of interest" description="Disordered" evidence="1">
    <location>
        <begin position="1014"/>
        <end position="1068"/>
    </location>
</feature>
<feature type="compositionally biased region" description="Basic and acidic residues" evidence="1">
    <location>
        <begin position="658"/>
        <end position="677"/>
    </location>
</feature>
<feature type="compositionally biased region" description="Polar residues" evidence="1">
    <location>
        <begin position="488"/>
        <end position="501"/>
    </location>
</feature>
<protein>
    <recommendedName>
        <fullName evidence="2">BRCT domain-containing protein</fullName>
    </recommendedName>
</protein>
<feature type="region of interest" description="Disordered" evidence="1">
    <location>
        <begin position="612"/>
        <end position="737"/>
    </location>
</feature>
<dbReference type="CDD" id="cd17751">
    <property type="entry name" value="BRCT_microcephalin_rpt3"/>
    <property type="match status" value="1"/>
</dbReference>
<organism evidence="3 4">
    <name type="scientific">Rhynchophorus ferrugineus</name>
    <name type="common">Red palm weevil</name>
    <name type="synonym">Curculio ferrugineus</name>
    <dbReference type="NCBI Taxonomy" id="354439"/>
    <lineage>
        <taxon>Eukaryota</taxon>
        <taxon>Metazoa</taxon>
        <taxon>Ecdysozoa</taxon>
        <taxon>Arthropoda</taxon>
        <taxon>Hexapoda</taxon>
        <taxon>Insecta</taxon>
        <taxon>Pterygota</taxon>
        <taxon>Neoptera</taxon>
        <taxon>Endopterygota</taxon>
        <taxon>Coleoptera</taxon>
        <taxon>Polyphaga</taxon>
        <taxon>Cucujiformia</taxon>
        <taxon>Curculionidae</taxon>
        <taxon>Dryophthorinae</taxon>
        <taxon>Rhynchophorus</taxon>
    </lineage>
</organism>
<sequence>MKPKISSGYLTPQANRQKKVMDNLSGNKKKNGKVSEIDDEVFKTLMQCPEKKKMILKLLALNKDAIEEYQQKEGKVSEKIKKKKINCESPTALFRRKALEQMNSPRSLSQDSLKELAVESSNPVAHNKVFEGITVFVEIISNGEDRSEGVKSVLKSMGAKVKDRITSDVTHVVFKGGSFTTFNKAKIIKAHIVSVLWVEASRRALQKQDERLYHAIKSTPYNHDTTLICKKMEREYEDIIKKEYKRSTLEGSPLPSTDTLINRRRTFMASASSCLERNDSFDTVSPERNNPIDNYGHFKTPVCLNSSDMELTMIDCVKPSENHLSKNVNNSNKIDTVLQGDIRNSHKRRALDKRKTICSISTDTDKTPSDISAHTASLELHPPKNSTDDSIIFGKNSVIAKKLSANKDLSDKISKKQVSTEEVMSQLMISSDMSDKGQKKVSTQSSRRKSSVLRGRKSYQPRMDIESTSVLSDIEVSSKGGRKKSIMSLRNSTDTESSGKISALQVSAEGTKSSMSSLRVSSEHPLDKKEISLSTESAMSPLAIRSINLSSNDKHCSFTSSERNNSGFAEFVDNVVVSLMSSEEITTEGDSKSDGSEIISPRKCCRNLFTIAGKSQKENQNQPSSSSSESGIKPVRRKRKLYDPDDPVLLKVNDEEEREQRREAVIMKLNKSKEKLSDTNAKNTSTEEDVSPSTKNLLSNSANKKTPTRQESEEGTSSSDENCRVLKTKKARKPKKKIKAKVDFDSSSDEQRDLLQDIIGAKTPAINESPHKSQVIRPPDSVTPYRRSTMDFLPPSQINSTKRVRRTDIVRMPTIVCTKLHSHEVKLFTDAVQALGRFRVENAVSSSTTHLVAGESKRTVNMLKAISRGCWVVNFDWVLKSVEKGKWLPEEDFEVMDFAPIVQKSRLQRQAFGSKYSMDIFENCGPIFIGFDTNPKSSDLKELVVLCKGKLVNTKRRARIVIGELCSEEDVVCLNEIWVLDCIKKNRLLFTSSVKNSSEFAEFVNDVLTSLKPSERGDNKSDGSEVISPRKCSRNLFTSTGKSQKENQNQPNDPILLESKRRGRTRTK</sequence>
<name>A0A834IEM4_RHYFE</name>
<feature type="domain" description="BRCT" evidence="2">
    <location>
        <begin position="125"/>
        <end position="215"/>
    </location>
</feature>
<feature type="region of interest" description="Disordered" evidence="1">
    <location>
        <begin position="769"/>
        <end position="796"/>
    </location>
</feature>
<dbReference type="EMBL" id="JAACXV010013748">
    <property type="protein sequence ID" value="KAF7272517.1"/>
    <property type="molecule type" value="Genomic_DNA"/>
</dbReference>
<feature type="domain" description="BRCT" evidence="2">
    <location>
        <begin position="916"/>
        <end position="989"/>
    </location>
</feature>
<feature type="compositionally biased region" description="Basic residues" evidence="1">
    <location>
        <begin position="446"/>
        <end position="459"/>
    </location>
</feature>
<dbReference type="PANTHER" id="PTHR14625:SF3">
    <property type="entry name" value="MICROCEPHALIN"/>
    <property type="match status" value="1"/>
</dbReference>
<evidence type="ECO:0000313" key="4">
    <source>
        <dbReference type="Proteomes" id="UP000625711"/>
    </source>
</evidence>
<dbReference type="Pfam" id="PF12738">
    <property type="entry name" value="PTCB-BRCT"/>
    <property type="match status" value="1"/>
</dbReference>
<dbReference type="InterPro" id="IPR022047">
    <property type="entry name" value="Microcephalin-like"/>
</dbReference>
<dbReference type="OrthoDB" id="2384350at2759"/>
<dbReference type="PANTHER" id="PTHR14625">
    <property type="entry name" value="MICROCEPHALIN"/>
    <property type="match status" value="1"/>
</dbReference>
<feature type="region of interest" description="Disordered" evidence="1">
    <location>
        <begin position="427"/>
        <end position="466"/>
    </location>
</feature>
<feature type="compositionally biased region" description="Polar residues" evidence="1">
    <location>
        <begin position="691"/>
        <end position="705"/>
    </location>
</feature>
<accession>A0A834IEM4</accession>
<feature type="domain" description="BRCT" evidence="2">
    <location>
        <begin position="839"/>
        <end position="895"/>
    </location>
</feature>
<dbReference type="Gene3D" id="3.40.50.10190">
    <property type="entry name" value="BRCT domain"/>
    <property type="match status" value="3"/>
</dbReference>
<dbReference type="PROSITE" id="PS50172">
    <property type="entry name" value="BRCT"/>
    <property type="match status" value="3"/>
</dbReference>
<gene>
    <name evidence="3" type="ORF">GWI33_014679</name>
</gene>
<feature type="region of interest" description="Disordered" evidence="1">
    <location>
        <begin position="1"/>
        <end position="31"/>
    </location>
</feature>
<dbReference type="SMART" id="SM00292">
    <property type="entry name" value="BRCT"/>
    <property type="match status" value="3"/>
</dbReference>
<dbReference type="Proteomes" id="UP000625711">
    <property type="component" value="Unassembled WGS sequence"/>
</dbReference>
<proteinExistence type="predicted"/>
<dbReference type="Pfam" id="PF00533">
    <property type="entry name" value="BRCT"/>
    <property type="match status" value="1"/>
</dbReference>
<dbReference type="AlphaFoldDB" id="A0A834IEM4"/>
<feature type="compositionally biased region" description="Polar residues" evidence="1">
    <location>
        <begin position="1035"/>
        <end position="1052"/>
    </location>
</feature>
<dbReference type="InterPro" id="IPR036420">
    <property type="entry name" value="BRCT_dom_sf"/>
</dbReference>
<dbReference type="CDD" id="cd17716">
    <property type="entry name" value="BRCT_microcephalin_rpt1"/>
    <property type="match status" value="1"/>
</dbReference>
<keyword evidence="4" id="KW-1185">Reference proteome</keyword>
<dbReference type="GO" id="GO:0000278">
    <property type="term" value="P:mitotic cell cycle"/>
    <property type="evidence" value="ECO:0007669"/>
    <property type="project" value="TreeGrafter"/>
</dbReference>
<dbReference type="InterPro" id="IPR001357">
    <property type="entry name" value="BRCT_dom"/>
</dbReference>
<dbReference type="CDD" id="cd17736">
    <property type="entry name" value="BRCT_microcephalin_rpt2"/>
    <property type="match status" value="1"/>
</dbReference>
<feature type="compositionally biased region" description="Basic residues" evidence="1">
    <location>
        <begin position="726"/>
        <end position="737"/>
    </location>
</feature>
<evidence type="ECO:0000256" key="1">
    <source>
        <dbReference type="SAM" id="MobiDB-lite"/>
    </source>
</evidence>
<dbReference type="SUPFAM" id="SSF52113">
    <property type="entry name" value="BRCT domain"/>
    <property type="match status" value="3"/>
</dbReference>
<evidence type="ECO:0000313" key="3">
    <source>
        <dbReference type="EMBL" id="KAF7272517.1"/>
    </source>
</evidence>
<evidence type="ECO:0000259" key="2">
    <source>
        <dbReference type="PROSITE" id="PS50172"/>
    </source>
</evidence>
<feature type="compositionally biased region" description="Basic and acidic residues" evidence="1">
    <location>
        <begin position="1014"/>
        <end position="1023"/>
    </location>
</feature>
<feature type="region of interest" description="Disordered" evidence="1">
    <location>
        <begin position="481"/>
        <end position="501"/>
    </location>
</feature>
<feature type="compositionally biased region" description="Low complexity" evidence="1">
    <location>
        <begin position="618"/>
        <end position="630"/>
    </location>
</feature>
<comment type="caution">
    <text evidence="3">The sequence shown here is derived from an EMBL/GenBank/DDBJ whole genome shotgun (WGS) entry which is preliminary data.</text>
</comment>